<name>A0A8J7HC32_9FIRM</name>
<comment type="caution">
    <text evidence="2">The sequence shown here is derived from an EMBL/GenBank/DDBJ whole genome shotgun (WGS) entry which is preliminary data.</text>
</comment>
<dbReference type="InterPro" id="IPR019629">
    <property type="entry name" value="Uncharacterised_HI1736/YgjV"/>
</dbReference>
<evidence type="ECO:0000313" key="3">
    <source>
        <dbReference type="Proteomes" id="UP000623269"/>
    </source>
</evidence>
<dbReference type="Pfam" id="PF10688">
    <property type="entry name" value="Imp-YgjV"/>
    <property type="match status" value="1"/>
</dbReference>
<keyword evidence="1" id="KW-1133">Transmembrane helix</keyword>
<feature type="transmembrane region" description="Helical" evidence="1">
    <location>
        <begin position="7"/>
        <end position="25"/>
    </location>
</feature>
<keyword evidence="1" id="KW-0812">Transmembrane</keyword>
<dbReference type="Proteomes" id="UP000623269">
    <property type="component" value="Unassembled WGS sequence"/>
</dbReference>
<evidence type="ECO:0000256" key="1">
    <source>
        <dbReference type="SAM" id="Phobius"/>
    </source>
</evidence>
<sequence length="76" mass="8336">METVIEVFGYLASGLVALSFLMKSMNKLRFVNMIGAALFVIYSVAIKAWPVALINLFVVGVNIFHLRRSGDGSKAE</sequence>
<evidence type="ECO:0000313" key="2">
    <source>
        <dbReference type="EMBL" id="MBH1941726.1"/>
    </source>
</evidence>
<keyword evidence="1" id="KW-0472">Membrane</keyword>
<organism evidence="2 3">
    <name type="scientific">Mobilitalea sibirica</name>
    <dbReference type="NCBI Taxonomy" id="1462919"/>
    <lineage>
        <taxon>Bacteria</taxon>
        <taxon>Bacillati</taxon>
        <taxon>Bacillota</taxon>
        <taxon>Clostridia</taxon>
        <taxon>Lachnospirales</taxon>
        <taxon>Lachnospiraceae</taxon>
        <taxon>Mobilitalea</taxon>
    </lineage>
</organism>
<feature type="transmembrane region" description="Helical" evidence="1">
    <location>
        <begin position="37"/>
        <end position="64"/>
    </location>
</feature>
<dbReference type="AlphaFoldDB" id="A0A8J7HC32"/>
<gene>
    <name evidence="2" type="ORF">I5677_12560</name>
</gene>
<protein>
    <submittedName>
        <fullName evidence="2">YgjV family protein</fullName>
    </submittedName>
</protein>
<keyword evidence="3" id="KW-1185">Reference proteome</keyword>
<dbReference type="EMBL" id="JAEAGR010000013">
    <property type="protein sequence ID" value="MBH1941726.1"/>
    <property type="molecule type" value="Genomic_DNA"/>
</dbReference>
<reference evidence="2" key="1">
    <citation type="submission" date="2020-12" db="EMBL/GenBank/DDBJ databases">
        <title>M. sibirica DSM 26468T genome.</title>
        <authorList>
            <person name="Thieme N."/>
            <person name="Rettenmaier R."/>
            <person name="Zverlov V."/>
            <person name="Liebl W."/>
        </authorList>
    </citation>
    <scope>NUCLEOTIDE SEQUENCE</scope>
    <source>
        <strain evidence="2">DSM 26468</strain>
    </source>
</reference>
<proteinExistence type="predicted"/>
<accession>A0A8J7HC32</accession>